<evidence type="ECO:0000259" key="7">
    <source>
        <dbReference type="Pfam" id="PF14905"/>
    </source>
</evidence>
<sequence length="807" mass="87683">MCQRLLVLRLSLLSLTALALSAVLSSAARAQVPVRGALQDAAGQPLPFATAVLLHLPDSAVSSVQTADARGAFTFERVTAGPYCLKALLLGYRPQRYGFSVSTQPLALPALRLPSATTALSEVVVEGRPPVLEQHADRTVVNVDRLNSAGDNALELLRRAPGVTLDKDDQVQYRGSGSVLVLIDGKQTYMSGAALSNYLKSLPASAISQIELLPNPPASLDAAGTAGVINLRTQRSPRPGLTGTATASGGYGRYEKGSGGVNLAYNAGRVRTFGRVDLTHSNSFNNLDIRRQIRDTVFAQQKYWHPVYNGLNYAAGAEVPLSPRQTLGGQVRGALDHTTALSTGSSVATAPDGRVAGTVSLHNPSTSRSRDRALNLNYRLALDSAGRELTADADLIQYRSRMDQSYQVTSSTPATEGALSGQQRSDQGADVVIRALKTDYVHPVAGSSWRAEAGAKASWVTTRSFLDFEQLLDEQWRRDPQRTDRFRYDETITAGYATLSTTWGGLELKAGLRGEHTHAVGASASTGQRVARNYFQLFPTVFASYKLGDNDQLGLSGGRRISRPSYQSLNPFVTYTDAYTALQGNPFLAPSLARSLVLNYTHRNFQVLSLSYLLETNVVSQVAYQNDQTKVTTTVRQNLDRALTLTLTSGGHTDVSPAWGMDNELEGSYNAVTSRLEGSPVQLRRFSLSASSNHTIRLPRGYQVLVSGSYGSPSVQGLFYTRSYANLTLGAKKQLWHERVTLGLRLSDVFGTSRFRSTMDYNNIRMSWNNQWESRRLSLTFTCKLGSGRTHNSRTRGSADEESRAGH</sequence>
<evidence type="ECO:0000313" key="9">
    <source>
        <dbReference type="Proteomes" id="UP000305517"/>
    </source>
</evidence>
<proteinExistence type="predicted"/>
<reference evidence="8 9" key="1">
    <citation type="submission" date="2019-05" db="EMBL/GenBank/DDBJ databases">
        <title>Hymenobacter edaphi sp. nov., isolated from abandoned arsenic-contaminated farmland soil.</title>
        <authorList>
            <person name="Nie L."/>
        </authorList>
    </citation>
    <scope>NUCLEOTIDE SEQUENCE [LARGE SCALE GENOMIC DNA]</scope>
    <source>
        <strain evidence="8 9">1-3-3-8</strain>
    </source>
</reference>
<dbReference type="OrthoDB" id="905812at2"/>
<feature type="compositionally biased region" description="Basic and acidic residues" evidence="4">
    <location>
        <begin position="797"/>
        <end position="807"/>
    </location>
</feature>
<evidence type="ECO:0000256" key="5">
    <source>
        <dbReference type="SAM" id="SignalP"/>
    </source>
</evidence>
<dbReference type="EMBL" id="VAJM01000001">
    <property type="protein sequence ID" value="TLM96534.1"/>
    <property type="molecule type" value="Genomic_DNA"/>
</dbReference>
<dbReference type="GO" id="GO:0009279">
    <property type="term" value="C:cell outer membrane"/>
    <property type="evidence" value="ECO:0007669"/>
    <property type="project" value="UniProtKB-SubCell"/>
</dbReference>
<gene>
    <name evidence="8" type="ORF">FDY95_00625</name>
</gene>
<feature type="domain" description="Outer membrane protein beta-barrel" evidence="7">
    <location>
        <begin position="382"/>
        <end position="782"/>
    </location>
</feature>
<evidence type="ECO:0000256" key="1">
    <source>
        <dbReference type="ARBA" id="ARBA00004442"/>
    </source>
</evidence>
<feature type="chain" id="PRO_5024427336" description="TonB-dependent receptor" evidence="5">
    <location>
        <begin position="31"/>
        <end position="807"/>
    </location>
</feature>
<dbReference type="InterPro" id="IPR041700">
    <property type="entry name" value="OMP_b-brl_3"/>
</dbReference>
<dbReference type="SUPFAM" id="SSF56935">
    <property type="entry name" value="Porins"/>
    <property type="match status" value="1"/>
</dbReference>
<keyword evidence="2" id="KW-0472">Membrane</keyword>
<dbReference type="InterPro" id="IPR036942">
    <property type="entry name" value="Beta-barrel_TonB_sf"/>
</dbReference>
<feature type="domain" description="TonB-dependent receptor plug" evidence="6">
    <location>
        <begin position="134"/>
        <end position="227"/>
    </location>
</feature>
<comment type="subcellular location">
    <subcellularLocation>
        <location evidence="1">Cell outer membrane</location>
    </subcellularLocation>
</comment>
<dbReference type="InterPro" id="IPR008969">
    <property type="entry name" value="CarboxyPept-like_regulatory"/>
</dbReference>
<dbReference type="RefSeq" id="WP_138074790.1">
    <property type="nucleotide sequence ID" value="NZ_VAJM01000001.1"/>
</dbReference>
<evidence type="ECO:0000259" key="6">
    <source>
        <dbReference type="Pfam" id="PF07715"/>
    </source>
</evidence>
<evidence type="ECO:0008006" key="10">
    <source>
        <dbReference type="Google" id="ProtNLM"/>
    </source>
</evidence>
<dbReference type="PANTHER" id="PTHR40980">
    <property type="entry name" value="PLUG DOMAIN-CONTAINING PROTEIN"/>
    <property type="match status" value="1"/>
</dbReference>
<dbReference type="Pfam" id="PF13620">
    <property type="entry name" value="CarboxypepD_reg"/>
    <property type="match status" value="1"/>
</dbReference>
<organism evidence="8 9">
    <name type="scientific">Hymenobacter jeollabukensis</name>
    <dbReference type="NCBI Taxonomy" id="2025313"/>
    <lineage>
        <taxon>Bacteria</taxon>
        <taxon>Pseudomonadati</taxon>
        <taxon>Bacteroidota</taxon>
        <taxon>Cytophagia</taxon>
        <taxon>Cytophagales</taxon>
        <taxon>Hymenobacteraceae</taxon>
        <taxon>Hymenobacter</taxon>
    </lineage>
</organism>
<evidence type="ECO:0000256" key="2">
    <source>
        <dbReference type="ARBA" id="ARBA00023136"/>
    </source>
</evidence>
<evidence type="ECO:0000256" key="4">
    <source>
        <dbReference type="SAM" id="MobiDB-lite"/>
    </source>
</evidence>
<feature type="region of interest" description="Disordered" evidence="4">
    <location>
        <begin position="787"/>
        <end position="807"/>
    </location>
</feature>
<dbReference type="InterPro" id="IPR012910">
    <property type="entry name" value="Plug_dom"/>
</dbReference>
<feature type="region of interest" description="Disordered" evidence="4">
    <location>
        <begin position="407"/>
        <end position="426"/>
    </location>
</feature>
<keyword evidence="5" id="KW-0732">Signal</keyword>
<dbReference type="InterPro" id="IPR037066">
    <property type="entry name" value="Plug_dom_sf"/>
</dbReference>
<dbReference type="Pfam" id="PF07715">
    <property type="entry name" value="Plug"/>
    <property type="match status" value="1"/>
</dbReference>
<dbReference type="Gene3D" id="2.40.170.20">
    <property type="entry name" value="TonB-dependent receptor, beta-barrel domain"/>
    <property type="match status" value="1"/>
</dbReference>
<evidence type="ECO:0000313" key="8">
    <source>
        <dbReference type="EMBL" id="TLM96534.1"/>
    </source>
</evidence>
<name>A0A5R8WWJ7_9BACT</name>
<protein>
    <recommendedName>
        <fullName evidence="10">TonB-dependent receptor</fullName>
    </recommendedName>
</protein>
<keyword evidence="9" id="KW-1185">Reference proteome</keyword>
<keyword evidence="3" id="KW-0998">Cell outer membrane</keyword>
<evidence type="ECO:0000256" key="3">
    <source>
        <dbReference type="ARBA" id="ARBA00023237"/>
    </source>
</evidence>
<accession>A0A5R8WWJ7</accession>
<dbReference type="Gene3D" id="2.170.130.10">
    <property type="entry name" value="TonB-dependent receptor, plug domain"/>
    <property type="match status" value="1"/>
</dbReference>
<dbReference type="SUPFAM" id="SSF49464">
    <property type="entry name" value="Carboxypeptidase regulatory domain-like"/>
    <property type="match status" value="1"/>
</dbReference>
<dbReference type="Proteomes" id="UP000305517">
    <property type="component" value="Unassembled WGS sequence"/>
</dbReference>
<dbReference type="Pfam" id="PF14905">
    <property type="entry name" value="OMP_b-brl_3"/>
    <property type="match status" value="1"/>
</dbReference>
<feature type="signal peptide" evidence="5">
    <location>
        <begin position="1"/>
        <end position="30"/>
    </location>
</feature>
<comment type="caution">
    <text evidence="8">The sequence shown here is derived from an EMBL/GenBank/DDBJ whole genome shotgun (WGS) entry which is preliminary data.</text>
</comment>
<dbReference type="PANTHER" id="PTHR40980:SF4">
    <property type="entry name" value="TONB-DEPENDENT RECEPTOR-LIKE BETA-BARREL DOMAIN-CONTAINING PROTEIN"/>
    <property type="match status" value="1"/>
</dbReference>
<dbReference type="AlphaFoldDB" id="A0A5R8WWJ7"/>